<keyword evidence="2" id="KW-0067">ATP-binding</keyword>
<dbReference type="EMBL" id="JBHLTM010000036">
    <property type="protein sequence ID" value="MFC0685000.1"/>
    <property type="molecule type" value="Genomic_DNA"/>
</dbReference>
<evidence type="ECO:0000313" key="4">
    <source>
        <dbReference type="Proteomes" id="UP001589858"/>
    </source>
</evidence>
<name>A0ABV6S6Z0_9SPHN</name>
<protein>
    <submittedName>
        <fullName evidence="3">Hsp70 family protein</fullName>
    </submittedName>
</protein>
<evidence type="ECO:0000256" key="1">
    <source>
        <dbReference type="ARBA" id="ARBA00022741"/>
    </source>
</evidence>
<reference evidence="3 4" key="1">
    <citation type="submission" date="2024-09" db="EMBL/GenBank/DDBJ databases">
        <authorList>
            <person name="Sun Q."/>
            <person name="Mori K."/>
        </authorList>
    </citation>
    <scope>NUCLEOTIDE SEQUENCE [LARGE SCALE GENOMIC DNA]</scope>
    <source>
        <strain evidence="3 4">CICC 11035S</strain>
    </source>
</reference>
<dbReference type="Gene3D" id="3.30.420.40">
    <property type="match status" value="3"/>
</dbReference>
<keyword evidence="4" id="KW-1185">Reference proteome</keyword>
<dbReference type="PRINTS" id="PR00301">
    <property type="entry name" value="HEATSHOCK70"/>
</dbReference>
<dbReference type="PANTHER" id="PTHR42749">
    <property type="entry name" value="CELL SHAPE-DETERMINING PROTEIN MREB"/>
    <property type="match status" value="1"/>
</dbReference>
<evidence type="ECO:0000313" key="3">
    <source>
        <dbReference type="EMBL" id="MFC0685000.1"/>
    </source>
</evidence>
<dbReference type="PANTHER" id="PTHR42749:SF1">
    <property type="entry name" value="CELL SHAPE-DETERMINING PROTEIN MREB"/>
    <property type="match status" value="1"/>
</dbReference>
<dbReference type="Gene3D" id="3.90.640.10">
    <property type="entry name" value="Actin, Chain A, domain 4"/>
    <property type="match status" value="2"/>
</dbReference>
<dbReference type="Pfam" id="PF00012">
    <property type="entry name" value="HSP70"/>
    <property type="match status" value="1"/>
</dbReference>
<evidence type="ECO:0000256" key="2">
    <source>
        <dbReference type="ARBA" id="ARBA00022840"/>
    </source>
</evidence>
<dbReference type="SUPFAM" id="SSF53067">
    <property type="entry name" value="Actin-like ATPase domain"/>
    <property type="match status" value="2"/>
</dbReference>
<organism evidence="3 4">
    <name type="scientific">Novosphingobium clariflavum</name>
    <dbReference type="NCBI Taxonomy" id="2029884"/>
    <lineage>
        <taxon>Bacteria</taxon>
        <taxon>Pseudomonadati</taxon>
        <taxon>Pseudomonadota</taxon>
        <taxon>Alphaproteobacteria</taxon>
        <taxon>Sphingomonadales</taxon>
        <taxon>Sphingomonadaceae</taxon>
        <taxon>Novosphingobium</taxon>
    </lineage>
</organism>
<comment type="caution">
    <text evidence="3">The sequence shown here is derived from an EMBL/GenBank/DDBJ whole genome shotgun (WGS) entry which is preliminary data.</text>
</comment>
<dbReference type="InterPro" id="IPR013126">
    <property type="entry name" value="Hsp_70_fam"/>
</dbReference>
<gene>
    <name evidence="3" type="ORF">ACFFF8_10370</name>
</gene>
<dbReference type="CDD" id="cd10231">
    <property type="entry name" value="ASKHA_NBD_HSP70_YegD-like"/>
    <property type="match status" value="1"/>
</dbReference>
<dbReference type="InterPro" id="IPR042054">
    <property type="entry name" value="YegD-like"/>
</dbReference>
<dbReference type="RefSeq" id="WP_267221385.1">
    <property type="nucleotide sequence ID" value="NZ_JAPCWC010000010.1"/>
</dbReference>
<proteinExistence type="predicted"/>
<dbReference type="Proteomes" id="UP001589858">
    <property type="component" value="Unassembled WGS sequence"/>
</dbReference>
<sequence>MSPSGPSSIGIDFGTTNSVIALSGVPGEADLVEFAAPGGASSVFRSALCFWQDDAVKGGPFPSGLAHEAGPWAIAEFLDFPQGSRFLQSFKSVAASATFEHANLFEKRMRFEELGQVFLTHLIAHGGAPLRALPERIVIGRPVRYVGARPDAALARKRYDAMFAMLGRPVHYVYEPMGAAFSFASRLCEPATLLVADFGGGTSDFSIVRVEAPGAARRCVPLGAAGIGIAGDRFDYRIMDHLVLPLLGKGGTYRSFDKVLEIPPGHFADFGDWSRLALMRNRRTLEQLARLRHGATDPAAIDRMIAVVEHELGFGLYEAVGRLKRTLSGAAHGALSFESDNLTIDAEVSRADFERWIAPDLQRIDQTVDRALAKAGLQPDQIDHVFLTGGSSLIPAVRDLFERRFGEGRIATGDELTSIAHGLALIGQSADLSEWTAEDEDEDDGIEV</sequence>
<dbReference type="InterPro" id="IPR043129">
    <property type="entry name" value="ATPase_NBD"/>
</dbReference>
<keyword evidence="1" id="KW-0547">Nucleotide-binding</keyword>
<accession>A0ABV6S6Z0</accession>